<evidence type="ECO:0000313" key="5">
    <source>
        <dbReference type="Proteomes" id="UP001170717"/>
    </source>
</evidence>
<keyword evidence="4" id="KW-1185">Reference proteome</keyword>
<dbReference type="EMBL" id="CP013926">
    <property type="protein sequence ID" value="AMJ75178.1"/>
    <property type="molecule type" value="Genomic_DNA"/>
</dbReference>
<evidence type="ECO:0000313" key="4">
    <source>
        <dbReference type="Proteomes" id="UP000056750"/>
    </source>
</evidence>
<feature type="signal peptide" evidence="1">
    <location>
        <begin position="1"/>
        <end position="22"/>
    </location>
</feature>
<sequence length="410" mass="44945">MKLGSIVTSLSFSSFLAFNVSAVELVNLNDFPGWFKEAMGRDTKVTNTSPIEIADFQVNSSVLGQATLQDASDGTWYYTIDIGTDSPVECYAFNEFDGPANSLYSIVEYSLSGVETLNEKTLSGQFNYAIDVGVVDATPYLSLDTLYTLGEGDEKVSGLLKGLSAETDNSLQVCIHNEMGYQDAFVAVFKSFVRAFTEAQPSPEFYKSTYQVLINDIPMGFTREKYIEDNEGDVEIEVGTAFMIPVDETSIARSDSVAFSWSSPDGSLINASEYSIENSTMASSFEINYVEDAWQVKGELQGKPVEIELAHKDWLLSNYGSYLESVNILNSDSNSGSFYMWTADADPTAAIEVVITEMADNPNGNIKIDMGPMVMTMLSDKKGVISKGIMQQGGLKMDMVLMHFEGNPTL</sequence>
<evidence type="ECO:0000313" key="3">
    <source>
        <dbReference type="EMBL" id="MDO6577871.1"/>
    </source>
</evidence>
<name>A0AAW7Z4K2_9ALTE</name>
<dbReference type="KEGG" id="asq:AVL57_15130"/>
<feature type="chain" id="PRO_5043510552" description="Lipoprotein" evidence="1">
    <location>
        <begin position="23"/>
        <end position="410"/>
    </location>
</feature>
<organism evidence="3 5">
    <name type="scientific">Alteromonas stellipolaris</name>
    <dbReference type="NCBI Taxonomy" id="233316"/>
    <lineage>
        <taxon>Bacteria</taxon>
        <taxon>Pseudomonadati</taxon>
        <taxon>Pseudomonadota</taxon>
        <taxon>Gammaproteobacteria</taxon>
        <taxon>Alteromonadales</taxon>
        <taxon>Alteromonadaceae</taxon>
        <taxon>Alteromonas/Salinimonas group</taxon>
        <taxon>Alteromonas</taxon>
    </lineage>
</organism>
<dbReference type="Proteomes" id="UP001170717">
    <property type="component" value="Unassembled WGS sequence"/>
</dbReference>
<proteinExistence type="predicted"/>
<protein>
    <recommendedName>
        <fullName evidence="6">Lipoprotein</fullName>
    </recommendedName>
</protein>
<dbReference type="Proteomes" id="UP000056750">
    <property type="component" value="Chromosome"/>
</dbReference>
<dbReference type="AlphaFoldDB" id="A0AAW7Z4K2"/>
<evidence type="ECO:0000313" key="2">
    <source>
        <dbReference type="EMBL" id="AMJ75178.1"/>
    </source>
</evidence>
<evidence type="ECO:0008006" key="6">
    <source>
        <dbReference type="Google" id="ProtNLM"/>
    </source>
</evidence>
<gene>
    <name evidence="2" type="ORF">AVL57_15130</name>
    <name evidence="3" type="ORF">Q4527_10735</name>
</gene>
<keyword evidence="1" id="KW-0732">Signal</keyword>
<dbReference type="RefSeq" id="WP_057790417.1">
    <property type="nucleotide sequence ID" value="NZ_CP013926.1"/>
</dbReference>
<dbReference type="EMBL" id="JAUOQI010000006">
    <property type="protein sequence ID" value="MDO6577871.1"/>
    <property type="molecule type" value="Genomic_DNA"/>
</dbReference>
<evidence type="ECO:0000256" key="1">
    <source>
        <dbReference type="SAM" id="SignalP"/>
    </source>
</evidence>
<accession>A0AAW7Z4K2</accession>
<reference evidence="3" key="2">
    <citation type="submission" date="2023-07" db="EMBL/GenBank/DDBJ databases">
        <title>Genome content predicts the carbon catabolic preferences of heterotrophic bacteria.</title>
        <authorList>
            <person name="Gralka M."/>
        </authorList>
    </citation>
    <scope>NUCLEOTIDE SEQUENCE</scope>
    <source>
        <strain evidence="3">F2M12</strain>
    </source>
</reference>
<reference evidence="2 4" key="1">
    <citation type="submission" date="2015-12" db="EMBL/GenBank/DDBJ databases">
        <title>Intraspecies pangenome expansion in the marine bacterium Alteromonas.</title>
        <authorList>
            <person name="Lopez-Perez M."/>
            <person name="Rodriguez-Valera F."/>
        </authorList>
    </citation>
    <scope>NUCLEOTIDE SEQUENCE [LARGE SCALE GENOMIC DNA]</scope>
    <source>
        <strain evidence="2 4">LMG 21861</strain>
    </source>
</reference>